<evidence type="ECO:0000256" key="3">
    <source>
        <dbReference type="ARBA" id="ARBA00022741"/>
    </source>
</evidence>
<dbReference type="GO" id="GO:0140359">
    <property type="term" value="F:ABC-type transporter activity"/>
    <property type="evidence" value="ECO:0007669"/>
    <property type="project" value="InterPro"/>
</dbReference>
<dbReference type="SUPFAM" id="SSF52540">
    <property type="entry name" value="P-loop containing nucleoside triphosphate hydrolases"/>
    <property type="match status" value="1"/>
</dbReference>
<dbReference type="PROSITE" id="PS50893">
    <property type="entry name" value="ABC_TRANSPORTER_2"/>
    <property type="match status" value="1"/>
</dbReference>
<dbReference type="InterPro" id="IPR015860">
    <property type="entry name" value="ABC_transpr_TagH-like"/>
</dbReference>
<dbReference type="EMBL" id="CP037423">
    <property type="protein sequence ID" value="QDV43141.1"/>
    <property type="molecule type" value="Genomic_DNA"/>
</dbReference>
<dbReference type="RefSeq" id="WP_197456021.1">
    <property type="nucleotide sequence ID" value="NZ_CP037423.1"/>
</dbReference>
<evidence type="ECO:0000259" key="5">
    <source>
        <dbReference type="PROSITE" id="PS50893"/>
    </source>
</evidence>
<dbReference type="AlphaFoldDB" id="A0A518HQR7"/>
<reference evidence="6 7" key="1">
    <citation type="submission" date="2019-03" db="EMBL/GenBank/DDBJ databases">
        <title>Deep-cultivation of Planctomycetes and their phenomic and genomic characterization uncovers novel biology.</title>
        <authorList>
            <person name="Wiegand S."/>
            <person name="Jogler M."/>
            <person name="Boedeker C."/>
            <person name="Pinto D."/>
            <person name="Vollmers J."/>
            <person name="Rivas-Marin E."/>
            <person name="Kohn T."/>
            <person name="Peeters S.H."/>
            <person name="Heuer A."/>
            <person name="Rast P."/>
            <person name="Oberbeckmann S."/>
            <person name="Bunk B."/>
            <person name="Jeske O."/>
            <person name="Meyerdierks A."/>
            <person name="Storesund J.E."/>
            <person name="Kallscheuer N."/>
            <person name="Luecker S."/>
            <person name="Lage O.M."/>
            <person name="Pohl T."/>
            <person name="Merkel B.J."/>
            <person name="Hornburger P."/>
            <person name="Mueller R.-W."/>
            <person name="Bruemmer F."/>
            <person name="Labrenz M."/>
            <person name="Spormann A.M."/>
            <person name="Op den Camp H."/>
            <person name="Overmann J."/>
            <person name="Amann R."/>
            <person name="Jetten M.S.M."/>
            <person name="Mascher T."/>
            <person name="Medema M.H."/>
            <person name="Devos D.P."/>
            <person name="Kaster A.-K."/>
            <person name="Ovreas L."/>
            <person name="Rohde M."/>
            <person name="Galperin M.Y."/>
            <person name="Jogler C."/>
        </authorList>
    </citation>
    <scope>NUCLEOTIDE SEQUENCE [LARGE SCALE GENOMIC DNA]</scope>
    <source>
        <strain evidence="6 7">Enr13</strain>
    </source>
</reference>
<keyword evidence="2" id="KW-0813">Transport</keyword>
<dbReference type="CDD" id="cd03220">
    <property type="entry name" value="ABC_KpsT_Wzt"/>
    <property type="match status" value="1"/>
</dbReference>
<dbReference type="GO" id="GO:0016020">
    <property type="term" value="C:membrane"/>
    <property type="evidence" value="ECO:0007669"/>
    <property type="project" value="InterPro"/>
</dbReference>
<dbReference type="GO" id="GO:0005524">
    <property type="term" value="F:ATP binding"/>
    <property type="evidence" value="ECO:0007669"/>
    <property type="project" value="UniProtKB-KW"/>
</dbReference>
<dbReference type="CDD" id="cd10147">
    <property type="entry name" value="Wzt_C-like"/>
    <property type="match status" value="1"/>
</dbReference>
<comment type="similarity">
    <text evidence="1">Belongs to the ABC transporter superfamily.</text>
</comment>
<dbReference type="GO" id="GO:0016887">
    <property type="term" value="F:ATP hydrolysis activity"/>
    <property type="evidence" value="ECO:0007669"/>
    <property type="project" value="InterPro"/>
</dbReference>
<evidence type="ECO:0000256" key="4">
    <source>
        <dbReference type="ARBA" id="ARBA00022840"/>
    </source>
</evidence>
<dbReference type="PANTHER" id="PTHR46743">
    <property type="entry name" value="TEICHOIC ACIDS EXPORT ATP-BINDING PROTEIN TAGH"/>
    <property type="match status" value="1"/>
</dbReference>
<dbReference type="InterPro" id="IPR050683">
    <property type="entry name" value="Bact_Polysacc_Export_ATP-bd"/>
</dbReference>
<dbReference type="InterPro" id="IPR003439">
    <property type="entry name" value="ABC_transporter-like_ATP-bd"/>
</dbReference>
<dbReference type="InterPro" id="IPR003593">
    <property type="entry name" value="AAA+_ATPase"/>
</dbReference>
<evidence type="ECO:0000313" key="7">
    <source>
        <dbReference type="Proteomes" id="UP000319004"/>
    </source>
</evidence>
<dbReference type="InterPro" id="IPR027417">
    <property type="entry name" value="P-loop_NTPase"/>
</dbReference>
<dbReference type="PANTHER" id="PTHR46743:SF2">
    <property type="entry name" value="TEICHOIC ACIDS EXPORT ATP-BINDING PROTEIN TAGH"/>
    <property type="match status" value="1"/>
</dbReference>
<feature type="domain" description="ABC transporter" evidence="5">
    <location>
        <begin position="42"/>
        <end position="267"/>
    </location>
</feature>
<keyword evidence="7" id="KW-1185">Reference proteome</keyword>
<dbReference type="Pfam" id="PF00005">
    <property type="entry name" value="ABC_tran"/>
    <property type="match status" value="1"/>
</dbReference>
<evidence type="ECO:0000256" key="1">
    <source>
        <dbReference type="ARBA" id="ARBA00005417"/>
    </source>
</evidence>
<name>A0A518HQR7_9BACT</name>
<accession>A0A518HQR7</accession>
<dbReference type="Gene3D" id="2.70.50.60">
    <property type="entry name" value="abc- transporter (atp binding component) like domain"/>
    <property type="match status" value="1"/>
</dbReference>
<dbReference type="Gene3D" id="3.40.50.300">
    <property type="entry name" value="P-loop containing nucleotide triphosphate hydrolases"/>
    <property type="match status" value="1"/>
</dbReference>
<evidence type="ECO:0000313" key="6">
    <source>
        <dbReference type="EMBL" id="QDV43141.1"/>
    </source>
</evidence>
<proteinExistence type="inferred from homology"/>
<dbReference type="SMART" id="SM00382">
    <property type="entry name" value="AAA"/>
    <property type="match status" value="1"/>
</dbReference>
<keyword evidence="4 6" id="KW-0067">ATP-binding</keyword>
<dbReference type="Proteomes" id="UP000319004">
    <property type="component" value="Chromosome"/>
</dbReference>
<evidence type="ECO:0000256" key="2">
    <source>
        <dbReference type="ARBA" id="ARBA00022448"/>
    </source>
</evidence>
<sequence>MLPAISIEQLSKRYQLGVTHSGSVREAVNRVLAKVAGKKQSPDLEAIAKAHPNRVVGDQFWALRNIDLEIQPGEVVGLIGRNGAGKSTLLKILSQITKPTEGRAIIRGRVAALLEVGTGFHPELTGRENVYLNGTILGMSKAEVKRQFDAIVNFAGVETFVDTPVKRYSSGMTVRLGFAVAAHLQPEVMIVDEVLAVGDASFQEKCIGKMSEMGNEGRTIVFVSHSMSAIEQLTRKCFVVNDGQCVFEGPSADAVDHYLDRQRRELAQSSDVSTLPRVSWAGDQAAKIVRAELPDLENGKLTGNEPIRMRLGILGKNEIQSFSFGLTLNYRDGTPVGSAFSVPCGPIRANESQTFELQLATTGLSPGHYWMTIGLMRGNREATDVITEVLHFDIEAPERLPPGFVDWNPGWGRIKFDATCRLV</sequence>
<dbReference type="InterPro" id="IPR029439">
    <property type="entry name" value="Wzt_C"/>
</dbReference>
<organism evidence="6 7">
    <name type="scientific">Stieleria neptunia</name>
    <dbReference type="NCBI Taxonomy" id="2527979"/>
    <lineage>
        <taxon>Bacteria</taxon>
        <taxon>Pseudomonadati</taxon>
        <taxon>Planctomycetota</taxon>
        <taxon>Planctomycetia</taxon>
        <taxon>Pirellulales</taxon>
        <taxon>Pirellulaceae</taxon>
        <taxon>Stieleria</taxon>
    </lineage>
</organism>
<protein>
    <submittedName>
        <fullName evidence="6">Teichoic acids export ATP-binding protein TagH</fullName>
    </submittedName>
</protein>
<gene>
    <name evidence="6" type="primary">tagH</name>
    <name evidence="6" type="ORF">Enr13x_29950</name>
</gene>
<dbReference type="KEGG" id="snep:Enr13x_29950"/>
<dbReference type="Pfam" id="PF14524">
    <property type="entry name" value="Wzt_C"/>
    <property type="match status" value="1"/>
</dbReference>
<keyword evidence="3" id="KW-0547">Nucleotide-binding</keyword>